<dbReference type="AlphaFoldDB" id="A0A1M7JGH1"/>
<dbReference type="EMBL" id="FRCB01000008">
    <property type="protein sequence ID" value="SHM52058.1"/>
    <property type="molecule type" value="Genomic_DNA"/>
</dbReference>
<proteinExistence type="predicted"/>
<sequence length="522" mass="58359">MGNIEHVREQIYRGDRQRLGELRALARQGYKLKPPSHLHAALAATRAYQATRGKVAGGRDAFCERALELLDLSGRKPETFNISKQTLAKNLNAITPEVRARYAGKPLPHKDLAHYLSVIRTAAEIDGADIEAAEITFLKELSIWQTAARIDAADETWMAIENLCGLLRDLGTKVASQADLARAFLRQDKLSLRWEALHERLALDRCGQINMGLSPVHPQVEIGVHFDEQRPLPSVPLVRVPVGWGNVELEIEMGSACVSKKPGMDRPAGRWESLKARLIQFREVRLALAFINDREVGPVLMSRGAVGANFDRPTSGTSMIWGTCHWQDTLAVHQEVFCDGGWRRVRLPVVRSDDHEDFGLDHVAPGEAGDWDWEFDPIGHPGSVTMKGADYVSFTRLTPDHLHHWLVTPHPLDGMDVVCPWSLTDATHVEREYPVWLTAGGDFETYWNDVPVEALTCPNDTPARIIETNLHNGRLETALREAASHVVDQTHLVIEQNRLAAQDAQSALRARWAERKPDMTSP</sequence>
<evidence type="ECO:0000313" key="2">
    <source>
        <dbReference type="Proteomes" id="UP000322545"/>
    </source>
</evidence>
<dbReference type="RefSeq" id="WP_149780398.1">
    <property type="nucleotide sequence ID" value="NZ_FRCB01000008.1"/>
</dbReference>
<protein>
    <submittedName>
        <fullName evidence="1">Uncharacterized protein</fullName>
    </submittedName>
</protein>
<reference evidence="1 2" key="1">
    <citation type="submission" date="2016-11" db="EMBL/GenBank/DDBJ databases">
        <authorList>
            <person name="Varghese N."/>
            <person name="Submissions S."/>
        </authorList>
    </citation>
    <scope>NUCLEOTIDE SEQUENCE [LARGE SCALE GENOMIC DNA]</scope>
    <source>
        <strain evidence="1 2">DSM 28249</strain>
    </source>
</reference>
<gene>
    <name evidence="1" type="ORF">SAMN05443432_108176</name>
</gene>
<evidence type="ECO:0000313" key="1">
    <source>
        <dbReference type="EMBL" id="SHM52058.1"/>
    </source>
</evidence>
<name>A0A1M7JGH1_9RHOB</name>
<keyword evidence="2" id="KW-1185">Reference proteome</keyword>
<dbReference type="Proteomes" id="UP000322545">
    <property type="component" value="Unassembled WGS sequence"/>
</dbReference>
<organism evidence="1 2">
    <name type="scientific">Roseovarius litoreus</name>
    <dbReference type="NCBI Taxonomy" id="1155722"/>
    <lineage>
        <taxon>Bacteria</taxon>
        <taxon>Pseudomonadati</taxon>
        <taxon>Pseudomonadota</taxon>
        <taxon>Alphaproteobacteria</taxon>
        <taxon>Rhodobacterales</taxon>
        <taxon>Roseobacteraceae</taxon>
        <taxon>Roseovarius</taxon>
    </lineage>
</organism>
<accession>A0A1M7JGH1</accession>